<feature type="compositionally biased region" description="Basic residues" evidence="1">
    <location>
        <begin position="178"/>
        <end position="203"/>
    </location>
</feature>
<feature type="compositionally biased region" description="Basic residues" evidence="1">
    <location>
        <begin position="56"/>
        <end position="80"/>
    </location>
</feature>
<name>A0A6J4H284_9PROT</name>
<keyword evidence="2" id="KW-0560">Oxidoreductase</keyword>
<feature type="non-terminal residue" evidence="2">
    <location>
        <position position="213"/>
    </location>
</feature>
<protein>
    <submittedName>
        <fullName evidence="2">Nitrilotriacetate monooxygenase component B</fullName>
        <ecNumber evidence="2">1.14.13.-</ecNumber>
    </submittedName>
</protein>
<organism evidence="2">
    <name type="scientific">uncultured Acetobacteraceae bacterium</name>
    <dbReference type="NCBI Taxonomy" id="169975"/>
    <lineage>
        <taxon>Bacteria</taxon>
        <taxon>Pseudomonadati</taxon>
        <taxon>Pseudomonadota</taxon>
        <taxon>Alphaproteobacteria</taxon>
        <taxon>Acetobacterales</taxon>
        <taxon>Acetobacteraceae</taxon>
        <taxon>environmental samples</taxon>
    </lineage>
</organism>
<dbReference type="GO" id="GO:0004497">
    <property type="term" value="F:monooxygenase activity"/>
    <property type="evidence" value="ECO:0007669"/>
    <property type="project" value="UniProtKB-KW"/>
</dbReference>
<feature type="compositionally biased region" description="Basic residues" evidence="1">
    <location>
        <begin position="140"/>
        <end position="163"/>
    </location>
</feature>
<sequence>ALRLLRVACAGLLQAGGVERGAAADRLGGEPGRGGRGERGALLLLQRLLGRPGGGRLRRRPAAGRHAEGHRRQHPRHRPVRGLPGAGNGGAGHERHRGGLPAGRGRVGRGGPFHRSLVQGRAAAHRREPGGAGVRNLPARPRRAAHHRARPGGGHAHPRRLHPRSREMLRGHAEARPGRPHARPRLVRPHHRPLRGEARHRRGVGSAEAGGGV</sequence>
<feature type="non-terminal residue" evidence="2">
    <location>
        <position position="1"/>
    </location>
</feature>
<evidence type="ECO:0000313" key="2">
    <source>
        <dbReference type="EMBL" id="CAA9211306.1"/>
    </source>
</evidence>
<proteinExistence type="predicted"/>
<reference evidence="2" key="1">
    <citation type="submission" date="2020-02" db="EMBL/GenBank/DDBJ databases">
        <authorList>
            <person name="Meier V. D."/>
        </authorList>
    </citation>
    <scope>NUCLEOTIDE SEQUENCE</scope>
    <source>
        <strain evidence="2">AVDCRST_MAG04</strain>
    </source>
</reference>
<feature type="region of interest" description="Disordered" evidence="1">
    <location>
        <begin position="51"/>
        <end position="213"/>
    </location>
</feature>
<keyword evidence="2" id="KW-0503">Monooxygenase</keyword>
<evidence type="ECO:0000256" key="1">
    <source>
        <dbReference type="SAM" id="MobiDB-lite"/>
    </source>
</evidence>
<dbReference type="EC" id="1.14.13.-" evidence="2"/>
<accession>A0A6J4H284</accession>
<dbReference type="AlphaFoldDB" id="A0A6J4H284"/>
<gene>
    <name evidence="2" type="ORF">AVDCRST_MAG04-127</name>
</gene>
<feature type="compositionally biased region" description="Basic and acidic residues" evidence="1">
    <location>
        <begin position="164"/>
        <end position="177"/>
    </location>
</feature>
<dbReference type="EMBL" id="CADCTL010000007">
    <property type="protein sequence ID" value="CAA9211306.1"/>
    <property type="molecule type" value="Genomic_DNA"/>
</dbReference>